<dbReference type="Gene3D" id="3.30.2310.20">
    <property type="entry name" value="RelE-like"/>
    <property type="match status" value="1"/>
</dbReference>
<reference evidence="1 2" key="1">
    <citation type="journal article" date="2021" name="Front. Microbiol.">
        <title>Aerobic Denitrification and Heterotrophic Sulfur Oxidation in the Genus Halomonas Revealed by Six Novel Species Characterizations and Genome-Based Analysis.</title>
        <authorList>
            <person name="Wang L."/>
            <person name="Shao Z."/>
        </authorList>
    </citation>
    <scope>NUCLEOTIDE SEQUENCE [LARGE SCALE GENOMIC DNA]</scope>
    <source>
        <strain evidence="1 2">MCCC 1A13718</strain>
    </source>
</reference>
<keyword evidence="2" id="KW-1185">Reference proteome</keyword>
<dbReference type="InterPro" id="IPR035093">
    <property type="entry name" value="RelE/ParE_toxin_dom_sf"/>
</dbReference>
<evidence type="ECO:0000313" key="2">
    <source>
        <dbReference type="Proteomes" id="UP000671845"/>
    </source>
</evidence>
<dbReference type="EMBL" id="CP053383">
    <property type="protein sequence ID" value="QTP60904.1"/>
    <property type="molecule type" value="Genomic_DNA"/>
</dbReference>
<dbReference type="Proteomes" id="UP000671845">
    <property type="component" value="Chromosome"/>
</dbReference>
<sequence length="109" mass="12285">MQIRYKDKRIEAICLEQKKAERQLGKPCARKLRSRLSDLMAAANTRELVAGNPHPLRGDREPQFSLSLHGGMRLCFVPDHDPIPRLADGGIDWSSVSCALIVYIGDYHD</sequence>
<gene>
    <name evidence="1" type="ORF">HNO53_20620</name>
</gene>
<accession>A0ABX7WKX9</accession>
<evidence type="ECO:0000313" key="1">
    <source>
        <dbReference type="EMBL" id="QTP60904.1"/>
    </source>
</evidence>
<organism evidence="1 2">
    <name type="scientific">Halomonas sulfidivorans</name>
    <dbReference type="NCBI Taxonomy" id="2733488"/>
    <lineage>
        <taxon>Bacteria</taxon>
        <taxon>Pseudomonadati</taxon>
        <taxon>Pseudomonadota</taxon>
        <taxon>Gammaproteobacteria</taxon>
        <taxon>Oceanospirillales</taxon>
        <taxon>Halomonadaceae</taxon>
        <taxon>Halomonas</taxon>
    </lineage>
</organism>
<protein>
    <submittedName>
        <fullName evidence="1">Killer suppression protein HigA</fullName>
    </submittedName>
</protein>
<name>A0ABX7WKX9_9GAMM</name>
<proteinExistence type="predicted"/>
<dbReference type="SUPFAM" id="SSF143011">
    <property type="entry name" value="RelE-like"/>
    <property type="match status" value="1"/>
</dbReference>